<accession>A0A6M2DCH3</accession>
<organism evidence="2">
    <name type="scientific">Rhipicephalus microplus</name>
    <name type="common">Cattle tick</name>
    <name type="synonym">Boophilus microplus</name>
    <dbReference type="NCBI Taxonomy" id="6941"/>
    <lineage>
        <taxon>Eukaryota</taxon>
        <taxon>Metazoa</taxon>
        <taxon>Ecdysozoa</taxon>
        <taxon>Arthropoda</taxon>
        <taxon>Chelicerata</taxon>
        <taxon>Arachnida</taxon>
        <taxon>Acari</taxon>
        <taxon>Parasitiformes</taxon>
        <taxon>Ixodida</taxon>
        <taxon>Ixodoidea</taxon>
        <taxon>Ixodidae</taxon>
        <taxon>Rhipicephalinae</taxon>
        <taxon>Rhipicephalus</taxon>
        <taxon>Boophilus</taxon>
    </lineage>
</organism>
<dbReference type="PROSITE" id="PS51257">
    <property type="entry name" value="PROKAR_LIPOPROTEIN"/>
    <property type="match status" value="1"/>
</dbReference>
<evidence type="ECO:0008006" key="3">
    <source>
        <dbReference type="Google" id="ProtNLM"/>
    </source>
</evidence>
<proteinExistence type="predicted"/>
<dbReference type="EMBL" id="GHWJ01010194">
    <property type="protein sequence ID" value="NOV42931.1"/>
    <property type="molecule type" value="Transcribed_RNA"/>
</dbReference>
<keyword evidence="1" id="KW-0732">Signal</keyword>
<evidence type="ECO:0000256" key="1">
    <source>
        <dbReference type="SAM" id="SignalP"/>
    </source>
</evidence>
<evidence type="ECO:0000313" key="2">
    <source>
        <dbReference type="EMBL" id="NOV42931.1"/>
    </source>
</evidence>
<name>A0A6M2DCH3_RHIMP</name>
<dbReference type="AlphaFoldDB" id="A0A6M2DCH3"/>
<protein>
    <recommendedName>
        <fullName evidence="3">Secreted protein</fullName>
    </recommendedName>
</protein>
<feature type="signal peptide" evidence="1">
    <location>
        <begin position="1"/>
        <end position="22"/>
    </location>
</feature>
<sequence length="95" mass="10259">MAVVHKTVRHIFILALMSGSSSVQWVVSSMSCCMEGRVSWAFLTITARLDSCTGHSQRTCSVVVGALHVIAVGCQSILSAIYLVKDRDCIEALCL</sequence>
<feature type="chain" id="PRO_5027036244" description="Secreted protein" evidence="1">
    <location>
        <begin position="23"/>
        <end position="95"/>
    </location>
</feature>
<reference evidence="2" key="1">
    <citation type="submission" date="2019-09" db="EMBL/GenBank/DDBJ databases">
        <title>Organ-specific transcriptomic study of the physiology of the cattle tick, Rhipicephalus microplus.</title>
        <authorList>
            <person name="Tirloni L."/>
            <person name="Braz G."/>
            <person name="Gandara A.C.P."/>
            <person name="Sabadin G.A."/>
            <person name="da Silva R.M."/>
            <person name="Guizzo M.G."/>
            <person name="Machado J.A."/>
            <person name="Costa E.P."/>
            <person name="Gomes H.F."/>
            <person name="Moraes J."/>
            <person name="Mota M.B.S."/>
            <person name="Mesquita R.D."/>
            <person name="Alvarenga P.H."/>
            <person name="Alves F."/>
            <person name="Seixas A."/>
            <person name="da Fonseca R.N."/>
            <person name="Fogaca A."/>
            <person name="Logullo C."/>
            <person name="Tanaka A."/>
            <person name="Daffre S."/>
            <person name="Termignoni C."/>
            <person name="Vaz I.S.Jr."/>
            <person name="Oliveira P.L."/>
            <person name="Ribeiro J.M."/>
        </authorList>
    </citation>
    <scope>NUCLEOTIDE SEQUENCE</scope>
    <source>
        <strain evidence="2">Porto Alegre</strain>
    </source>
</reference>